<proteinExistence type="predicted"/>
<organism evidence="5 6">
    <name type="scientific">Pseudonocardia bannensis</name>
    <dbReference type="NCBI Taxonomy" id="630973"/>
    <lineage>
        <taxon>Bacteria</taxon>
        <taxon>Bacillati</taxon>
        <taxon>Actinomycetota</taxon>
        <taxon>Actinomycetes</taxon>
        <taxon>Pseudonocardiales</taxon>
        <taxon>Pseudonocardiaceae</taxon>
        <taxon>Pseudonocardia</taxon>
    </lineage>
</organism>
<dbReference type="PRINTS" id="PR00038">
    <property type="entry name" value="HTHLUXR"/>
</dbReference>
<dbReference type="PANTHER" id="PTHR16305:SF35">
    <property type="entry name" value="TRANSCRIPTIONAL ACTIVATOR DOMAIN"/>
    <property type="match status" value="1"/>
</dbReference>
<dbReference type="Proteomes" id="UP000586918">
    <property type="component" value="Unassembled WGS sequence"/>
</dbReference>
<dbReference type="SUPFAM" id="SSF48452">
    <property type="entry name" value="TPR-like"/>
    <property type="match status" value="1"/>
</dbReference>
<dbReference type="InterPro" id="IPR036388">
    <property type="entry name" value="WH-like_DNA-bd_sf"/>
</dbReference>
<dbReference type="GO" id="GO:0003677">
    <property type="term" value="F:DNA binding"/>
    <property type="evidence" value="ECO:0007669"/>
    <property type="project" value="InterPro"/>
</dbReference>
<evidence type="ECO:0000256" key="3">
    <source>
        <dbReference type="SAM" id="MobiDB-lite"/>
    </source>
</evidence>
<dbReference type="Gene3D" id="3.40.50.300">
    <property type="entry name" value="P-loop containing nucleotide triphosphate hydrolases"/>
    <property type="match status" value="1"/>
</dbReference>
<dbReference type="Gene3D" id="1.10.10.10">
    <property type="entry name" value="Winged helix-like DNA-binding domain superfamily/Winged helix DNA-binding domain"/>
    <property type="match status" value="1"/>
</dbReference>
<dbReference type="InterPro" id="IPR011990">
    <property type="entry name" value="TPR-like_helical_dom_sf"/>
</dbReference>
<gene>
    <name evidence="5" type="ORF">HF519_16220</name>
</gene>
<dbReference type="RefSeq" id="WP_169413793.1">
    <property type="nucleotide sequence ID" value="NZ_JAAXKZ010000057.1"/>
</dbReference>
<dbReference type="GO" id="GO:0005737">
    <property type="term" value="C:cytoplasm"/>
    <property type="evidence" value="ECO:0007669"/>
    <property type="project" value="TreeGrafter"/>
</dbReference>
<feature type="compositionally biased region" description="Pro residues" evidence="3">
    <location>
        <begin position="915"/>
        <end position="925"/>
    </location>
</feature>
<keyword evidence="6" id="KW-1185">Reference proteome</keyword>
<keyword evidence="2" id="KW-0067">ATP-binding</keyword>
<sequence length="1006" mass="107773">MSDRPAAAPLIGRENDLAKLTTALRSVQGGRMAAVVLSGEAGVGKTRIVQELMSQAARDGATVLCGGGIDIVESPPFWPVASALRNLLRSPAGKVAAERGASWVAQLDDLLAPGAQTAEPAGPHQRVQTLELIHRVILELAEDSVVVLVVEDLQWADRSTRDLLAYLIANLTHEPVLLVATHRSEAEADGSPVRAMLAELQRHRRVRCEVVAPLGHDAVARIVGMAAPGRPDLVDLVWQRSAGNAFIVEETLRAALDGDPLALPQTLRDLVLSRLAALSPAAQRVVRAVAVSDGPLSHPLLAAVVDQGEPELLDALRESVDHGVVMVDAGGDGYRLRHGLMTDVVSRDLLPGERIHLHRRYAAALENAWARDLPGIDARLAHHWQQAGDTERALAATVAAAEAADRVRGYAEAHRHWLRAAQLAGRVQPAEVAVPRGVCLERAAEAAHLAGDHDQAVALLSERLADPGETDGLTGALLHARTGQYLVAAGRGAEAAHAFSRATALLPARGAERERAEVLSGHAAALLHAGEFTASRTVAERALALAREVGLASEEARVLANLGFSLAYLEDPAAGSAALVEALAVAERASIPPDIGRAYLNLVELLSGPLNELERGVEVARDGIERVRQLGLARSAGVGLLSLVANGLFRLGRWDEAETAIEQAWELAPSGAEALGLRLSRCRLSIGRGRFDEAEDDLEAVEVLSTSTAGPRYRIPLLTLRAGLQMWLGRPDLALDHVGAGLDLVEHGSDDVWLVAPLVWHGARARAELTRLGMRRAEAAVTARLHRHAGELSRRAGRSVPAIRDVVLGFVEMCAAEDTRADGRSNPDRWARVAEIWERQQQPYPTAYARLRRAEALFALRARSAAGTQELRRAESAARAMDATPFLAEITELAERARVSLAGPPADECHDGPVAPVPEPRPPVPGDDDLGALTSRELEVLTELACGLTNREIAQRLFISEKTVGVHVSRIYAKIGVHSRVQASTVLYRARPDLRGHGQREAGRRR</sequence>
<dbReference type="SUPFAM" id="SSF46894">
    <property type="entry name" value="C-terminal effector domain of the bipartite response regulators"/>
    <property type="match status" value="1"/>
</dbReference>
<dbReference type="EMBL" id="JAAXKZ010000057">
    <property type="protein sequence ID" value="NMH93091.1"/>
    <property type="molecule type" value="Genomic_DNA"/>
</dbReference>
<evidence type="ECO:0000256" key="2">
    <source>
        <dbReference type="ARBA" id="ARBA00022840"/>
    </source>
</evidence>
<evidence type="ECO:0000313" key="6">
    <source>
        <dbReference type="Proteomes" id="UP000586918"/>
    </source>
</evidence>
<dbReference type="GO" id="GO:0004016">
    <property type="term" value="F:adenylate cyclase activity"/>
    <property type="evidence" value="ECO:0007669"/>
    <property type="project" value="TreeGrafter"/>
</dbReference>
<evidence type="ECO:0000256" key="1">
    <source>
        <dbReference type="ARBA" id="ARBA00022741"/>
    </source>
</evidence>
<feature type="domain" description="HTH luxR-type" evidence="4">
    <location>
        <begin position="926"/>
        <end position="991"/>
    </location>
</feature>
<dbReference type="Pfam" id="PF13191">
    <property type="entry name" value="AAA_16"/>
    <property type="match status" value="1"/>
</dbReference>
<dbReference type="Gene3D" id="1.25.40.10">
    <property type="entry name" value="Tetratricopeptide repeat domain"/>
    <property type="match status" value="2"/>
</dbReference>
<protein>
    <submittedName>
        <fullName evidence="5">AAA family ATPase</fullName>
    </submittedName>
</protein>
<dbReference type="InterPro" id="IPR027417">
    <property type="entry name" value="P-loop_NTPase"/>
</dbReference>
<dbReference type="PANTHER" id="PTHR16305">
    <property type="entry name" value="TESTICULAR SOLUBLE ADENYLYL CYCLASE"/>
    <property type="match status" value="1"/>
</dbReference>
<dbReference type="InterPro" id="IPR041664">
    <property type="entry name" value="AAA_16"/>
</dbReference>
<dbReference type="GO" id="GO:0006355">
    <property type="term" value="P:regulation of DNA-templated transcription"/>
    <property type="evidence" value="ECO:0007669"/>
    <property type="project" value="InterPro"/>
</dbReference>
<name>A0A848DKV1_9PSEU</name>
<dbReference type="SUPFAM" id="SSF52540">
    <property type="entry name" value="P-loop containing nucleoside triphosphate hydrolases"/>
    <property type="match status" value="1"/>
</dbReference>
<dbReference type="InterPro" id="IPR016032">
    <property type="entry name" value="Sig_transdc_resp-reg_C-effctor"/>
</dbReference>
<dbReference type="PROSITE" id="PS50043">
    <property type="entry name" value="HTH_LUXR_2"/>
    <property type="match status" value="1"/>
</dbReference>
<evidence type="ECO:0000259" key="4">
    <source>
        <dbReference type="PROSITE" id="PS50043"/>
    </source>
</evidence>
<comment type="caution">
    <text evidence="5">The sequence shown here is derived from an EMBL/GenBank/DDBJ whole genome shotgun (WGS) entry which is preliminary data.</text>
</comment>
<feature type="region of interest" description="Disordered" evidence="3">
    <location>
        <begin position="903"/>
        <end position="925"/>
    </location>
</feature>
<dbReference type="SMART" id="SM00421">
    <property type="entry name" value="HTH_LUXR"/>
    <property type="match status" value="1"/>
</dbReference>
<dbReference type="Pfam" id="PF00196">
    <property type="entry name" value="GerE"/>
    <property type="match status" value="1"/>
</dbReference>
<dbReference type="SMART" id="SM00028">
    <property type="entry name" value="TPR"/>
    <property type="match status" value="4"/>
</dbReference>
<dbReference type="GO" id="GO:0005524">
    <property type="term" value="F:ATP binding"/>
    <property type="evidence" value="ECO:0007669"/>
    <property type="project" value="UniProtKB-KW"/>
</dbReference>
<dbReference type="InterPro" id="IPR019734">
    <property type="entry name" value="TPR_rpt"/>
</dbReference>
<keyword evidence="1" id="KW-0547">Nucleotide-binding</keyword>
<dbReference type="AlphaFoldDB" id="A0A848DKV1"/>
<dbReference type="CDD" id="cd06170">
    <property type="entry name" value="LuxR_C_like"/>
    <property type="match status" value="1"/>
</dbReference>
<dbReference type="PROSITE" id="PS00622">
    <property type="entry name" value="HTH_LUXR_1"/>
    <property type="match status" value="1"/>
</dbReference>
<accession>A0A848DKV1</accession>
<reference evidence="5 6" key="1">
    <citation type="submission" date="2020-04" db="EMBL/GenBank/DDBJ databases">
        <authorList>
            <person name="Klaysubun C."/>
            <person name="Duangmal K."/>
            <person name="Lipun K."/>
        </authorList>
    </citation>
    <scope>NUCLEOTIDE SEQUENCE [LARGE SCALE GENOMIC DNA]</scope>
    <source>
        <strain evidence="5 6">DSM 45300</strain>
    </source>
</reference>
<evidence type="ECO:0000313" key="5">
    <source>
        <dbReference type="EMBL" id="NMH93091.1"/>
    </source>
</evidence>
<dbReference type="InterPro" id="IPR000792">
    <property type="entry name" value="Tscrpt_reg_LuxR_C"/>
</dbReference>